<proteinExistence type="predicted"/>
<name>A0A9W6IA90_9ACTN</name>
<evidence type="ECO:0000313" key="3">
    <source>
        <dbReference type="Proteomes" id="UP001143474"/>
    </source>
</evidence>
<dbReference type="Proteomes" id="UP001143474">
    <property type="component" value="Unassembled WGS sequence"/>
</dbReference>
<evidence type="ECO:0000256" key="1">
    <source>
        <dbReference type="SAM" id="MobiDB-lite"/>
    </source>
</evidence>
<dbReference type="AlphaFoldDB" id="A0A9W6IA90"/>
<comment type="caution">
    <text evidence="2">The sequence shown here is derived from an EMBL/GenBank/DDBJ whole genome shotgun (WGS) entry which is preliminary data.</text>
</comment>
<organism evidence="2 3">
    <name type="scientific">Streptosporangium carneum</name>
    <dbReference type="NCBI Taxonomy" id="47481"/>
    <lineage>
        <taxon>Bacteria</taxon>
        <taxon>Bacillati</taxon>
        <taxon>Actinomycetota</taxon>
        <taxon>Actinomycetes</taxon>
        <taxon>Streptosporangiales</taxon>
        <taxon>Streptosporangiaceae</taxon>
        <taxon>Streptosporangium</taxon>
    </lineage>
</organism>
<feature type="compositionally biased region" description="Gly residues" evidence="1">
    <location>
        <begin position="72"/>
        <end position="83"/>
    </location>
</feature>
<protein>
    <submittedName>
        <fullName evidence="2">Uncharacterized protein</fullName>
    </submittedName>
</protein>
<feature type="region of interest" description="Disordered" evidence="1">
    <location>
        <begin position="57"/>
        <end position="84"/>
    </location>
</feature>
<reference evidence="2" key="1">
    <citation type="journal article" date="2014" name="Int. J. Syst. Evol. Microbiol.">
        <title>Complete genome sequence of Corynebacterium casei LMG S-19264T (=DSM 44701T), isolated from a smear-ripened cheese.</title>
        <authorList>
            <consortium name="US DOE Joint Genome Institute (JGI-PGF)"/>
            <person name="Walter F."/>
            <person name="Albersmeier A."/>
            <person name="Kalinowski J."/>
            <person name="Ruckert C."/>
        </authorList>
    </citation>
    <scope>NUCLEOTIDE SEQUENCE</scope>
    <source>
        <strain evidence="2">VKM Ac-2007</strain>
    </source>
</reference>
<sequence>MRRRRATRAISAGQDAAEELVVVVLVGAAAAGDGAVVGDVVGVVGEQRAERLGVARRPGRREVGEEPFDLGGVAGSRAGGGSGLASTRTDLRCLDVVLADGPVPAGQVSLALKLSPAGAQALQEYGPDGLAVILDFLRTARRVQEEQAARLRVLS</sequence>
<accession>A0A9W6IA90</accession>
<reference evidence="2" key="2">
    <citation type="submission" date="2023-01" db="EMBL/GenBank/DDBJ databases">
        <authorList>
            <person name="Sun Q."/>
            <person name="Evtushenko L."/>
        </authorList>
    </citation>
    <scope>NUCLEOTIDE SEQUENCE</scope>
    <source>
        <strain evidence="2">VKM Ac-2007</strain>
    </source>
</reference>
<evidence type="ECO:0000313" key="2">
    <source>
        <dbReference type="EMBL" id="GLK14970.1"/>
    </source>
</evidence>
<dbReference type="EMBL" id="BSEV01000040">
    <property type="protein sequence ID" value="GLK14970.1"/>
    <property type="molecule type" value="Genomic_DNA"/>
</dbReference>
<gene>
    <name evidence="2" type="ORF">GCM10017600_83830</name>
</gene>
<keyword evidence="3" id="KW-1185">Reference proteome</keyword>